<dbReference type="EMBL" id="KZ505639">
    <property type="protein sequence ID" value="PKU49359.1"/>
    <property type="molecule type" value="Genomic_DNA"/>
</dbReference>
<dbReference type="InterPro" id="IPR005135">
    <property type="entry name" value="Endo/exonuclease/phosphatase"/>
</dbReference>
<dbReference type="Gene3D" id="3.60.10.10">
    <property type="entry name" value="Endonuclease/exonuclease/phosphatase"/>
    <property type="match status" value="1"/>
</dbReference>
<gene>
    <name evidence="2" type="ORF">llap_398</name>
</gene>
<keyword evidence="2" id="KW-0418">Kinase</keyword>
<dbReference type="SUPFAM" id="SSF56219">
    <property type="entry name" value="DNase I-like"/>
    <property type="match status" value="1"/>
</dbReference>
<proteinExistence type="predicted"/>
<evidence type="ECO:0000313" key="3">
    <source>
        <dbReference type="Proteomes" id="UP000233556"/>
    </source>
</evidence>
<keyword evidence="2" id="KW-0808">Transferase</keyword>
<dbReference type="GO" id="GO:0007508">
    <property type="term" value="P:larval heart development"/>
    <property type="evidence" value="ECO:0007669"/>
    <property type="project" value="TreeGrafter"/>
</dbReference>
<evidence type="ECO:0000259" key="1">
    <source>
        <dbReference type="Pfam" id="PF14529"/>
    </source>
</evidence>
<dbReference type="GO" id="GO:0031012">
    <property type="term" value="C:extracellular matrix"/>
    <property type="evidence" value="ECO:0007669"/>
    <property type="project" value="TreeGrafter"/>
</dbReference>
<protein>
    <submittedName>
        <fullName evidence="2">Glycerol kinase</fullName>
    </submittedName>
</protein>
<reference evidence="3" key="2">
    <citation type="submission" date="2017-12" db="EMBL/GenBank/DDBJ databases">
        <title>Genome sequence of the Bar-tailed Godwit (Limosa lapponica baueri).</title>
        <authorList>
            <person name="Lima N.C.B."/>
            <person name="Parody-Merino A.M."/>
            <person name="Battley P.F."/>
            <person name="Fidler A.E."/>
            <person name="Prosdocimi F."/>
        </authorList>
    </citation>
    <scope>NUCLEOTIDE SEQUENCE [LARGE SCALE GENOMIC DNA]</scope>
</reference>
<dbReference type="Pfam" id="PF14529">
    <property type="entry name" value="Exo_endo_phos_2"/>
    <property type="match status" value="1"/>
</dbReference>
<dbReference type="GO" id="GO:0061343">
    <property type="term" value="P:cell adhesion involved in heart morphogenesis"/>
    <property type="evidence" value="ECO:0007669"/>
    <property type="project" value="TreeGrafter"/>
</dbReference>
<sequence>MSGKVIVRLPGFSWEAMRKKQAVTRKCKETNFSPSWFSQRRSQEDGTCCHPSGSFLSFYRKSELLALGLGELLEKGAKHQSQGVESMRVLYDDVSCVTNEVDVGLAQHHVGIVALLITGYIQGQIEQDPEQPDLVEDGYVLFWKVRPTRQGGRVTLYVREQLECIELSLGADEERVESLWVMIIGQANMRDTVVGVHYRPPDQDGEGHEAFYRQLNVAPQSQALVLTGDFNHPVICWEGYTARYLQSGRFLQCFDDSFSAHVVEEPTRSGVILDLILTSKEGLVEDIKARGSHGCSDHEKIEFRIMGSMSKTTSRIETLDFRRGNLDLFKKLLGEIPWAPVLESRGAQESWLILKYRFVQAQNWCIPKSKKPGKGSRRPAWLSRELLQKLKWKKEVYSTWKKGLTT</sequence>
<name>A0A2I0UTL2_LIMLA</name>
<dbReference type="GO" id="GO:0016301">
    <property type="term" value="F:kinase activity"/>
    <property type="evidence" value="ECO:0007669"/>
    <property type="project" value="UniProtKB-KW"/>
</dbReference>
<dbReference type="AlphaFoldDB" id="A0A2I0UTL2"/>
<keyword evidence="3" id="KW-1185">Reference proteome</keyword>
<dbReference type="InterPro" id="IPR036691">
    <property type="entry name" value="Endo/exonu/phosph_ase_sf"/>
</dbReference>
<accession>A0A2I0UTL2</accession>
<organism evidence="2 3">
    <name type="scientific">Limosa lapponica baueri</name>
    <dbReference type="NCBI Taxonomy" id="1758121"/>
    <lineage>
        <taxon>Eukaryota</taxon>
        <taxon>Metazoa</taxon>
        <taxon>Chordata</taxon>
        <taxon>Craniata</taxon>
        <taxon>Vertebrata</taxon>
        <taxon>Euteleostomi</taxon>
        <taxon>Archelosauria</taxon>
        <taxon>Archosauria</taxon>
        <taxon>Dinosauria</taxon>
        <taxon>Saurischia</taxon>
        <taxon>Theropoda</taxon>
        <taxon>Coelurosauria</taxon>
        <taxon>Aves</taxon>
        <taxon>Neognathae</taxon>
        <taxon>Neoaves</taxon>
        <taxon>Charadriiformes</taxon>
        <taxon>Scolopacidae</taxon>
        <taxon>Limosa</taxon>
    </lineage>
</organism>
<dbReference type="Proteomes" id="UP000233556">
    <property type="component" value="Unassembled WGS sequence"/>
</dbReference>
<dbReference type="PANTHER" id="PTHR33395">
    <property type="entry name" value="TRANSCRIPTASE, PUTATIVE-RELATED-RELATED"/>
    <property type="match status" value="1"/>
</dbReference>
<dbReference type="PANTHER" id="PTHR33395:SF22">
    <property type="entry name" value="REVERSE TRANSCRIPTASE DOMAIN-CONTAINING PROTEIN"/>
    <property type="match status" value="1"/>
</dbReference>
<dbReference type="OrthoDB" id="6152807at2759"/>
<feature type="domain" description="Endonuclease/exonuclease/phosphatase" evidence="1">
    <location>
        <begin position="197"/>
        <end position="301"/>
    </location>
</feature>
<evidence type="ECO:0000313" key="2">
    <source>
        <dbReference type="EMBL" id="PKU49359.1"/>
    </source>
</evidence>
<reference evidence="3" key="1">
    <citation type="submission" date="2017-11" db="EMBL/GenBank/DDBJ databases">
        <authorList>
            <person name="Lima N.C."/>
            <person name="Parody-Merino A.M."/>
            <person name="Battley P.F."/>
            <person name="Fidler A.E."/>
            <person name="Prosdocimi F."/>
        </authorList>
    </citation>
    <scope>NUCLEOTIDE SEQUENCE [LARGE SCALE GENOMIC DNA]</scope>
</reference>